<evidence type="ECO:0000259" key="12">
    <source>
        <dbReference type="PROSITE" id="PS50963"/>
    </source>
</evidence>
<accession>A0A8C4PXM7</accession>
<protein>
    <recommendedName>
        <fullName evidence="5">Tumor necrosis factor-inducible gene 6 protein</fullName>
    </recommendedName>
    <alternativeName>
        <fullName evidence="7">TNF-stimulated gene 6 protein</fullName>
    </alternativeName>
    <alternativeName>
        <fullName evidence="6">Tumor necrosis factor alpha-induced protein 6</fullName>
    </alternativeName>
</protein>
<evidence type="ECO:0000313" key="13">
    <source>
        <dbReference type="Ensembl" id="ENSEBUP00000003961.1"/>
    </source>
</evidence>
<dbReference type="CDD" id="cd00041">
    <property type="entry name" value="CUB"/>
    <property type="match status" value="1"/>
</dbReference>
<comment type="caution">
    <text evidence="8">Lacks conserved residue(s) required for the propagation of feature annotation.</text>
</comment>
<keyword evidence="14" id="KW-1185">Reference proteome</keyword>
<dbReference type="PROSITE" id="PS01180">
    <property type="entry name" value="CUB"/>
    <property type="match status" value="1"/>
</dbReference>
<keyword evidence="2" id="KW-0130">Cell adhesion</keyword>
<evidence type="ECO:0000256" key="7">
    <source>
        <dbReference type="ARBA" id="ARBA00081068"/>
    </source>
</evidence>
<dbReference type="InterPro" id="IPR000859">
    <property type="entry name" value="CUB_dom"/>
</dbReference>
<dbReference type="InterPro" id="IPR016186">
    <property type="entry name" value="C-type_lectin-like/link_sf"/>
</dbReference>
<feature type="domain" description="CUB" evidence="11">
    <location>
        <begin position="141"/>
        <end position="252"/>
    </location>
</feature>
<dbReference type="GO" id="GO:0007155">
    <property type="term" value="P:cell adhesion"/>
    <property type="evidence" value="ECO:0007669"/>
    <property type="project" value="UniProtKB-KW"/>
</dbReference>
<reference evidence="13" key="2">
    <citation type="submission" date="2025-09" db="UniProtKB">
        <authorList>
            <consortium name="Ensembl"/>
        </authorList>
    </citation>
    <scope>IDENTIFICATION</scope>
</reference>
<dbReference type="PROSITE" id="PS01241">
    <property type="entry name" value="LINK_1"/>
    <property type="match status" value="1"/>
</dbReference>
<dbReference type="Gene3D" id="3.10.100.10">
    <property type="entry name" value="Mannose-Binding Protein A, subunit A"/>
    <property type="match status" value="1"/>
</dbReference>
<dbReference type="GO" id="GO:0016787">
    <property type="term" value="F:hydrolase activity"/>
    <property type="evidence" value="ECO:0007669"/>
    <property type="project" value="UniProtKB-KW"/>
</dbReference>
<feature type="domain" description="Link" evidence="12">
    <location>
        <begin position="42"/>
        <end position="135"/>
    </location>
</feature>
<dbReference type="GeneTree" id="ENSGT00940000157201"/>
<dbReference type="InterPro" id="IPR035914">
    <property type="entry name" value="Sperma_CUB_dom_sf"/>
</dbReference>
<dbReference type="PROSITE" id="PS50963">
    <property type="entry name" value="LINK_2"/>
    <property type="match status" value="1"/>
</dbReference>
<dbReference type="Pfam" id="PF00431">
    <property type="entry name" value="CUB"/>
    <property type="match status" value="1"/>
</dbReference>
<dbReference type="SUPFAM" id="SSF56436">
    <property type="entry name" value="C-type lectin-like"/>
    <property type="match status" value="1"/>
</dbReference>
<keyword evidence="10" id="KW-0732">Signal</keyword>
<dbReference type="GO" id="GO:0005615">
    <property type="term" value="C:extracellular space"/>
    <property type="evidence" value="ECO:0007669"/>
    <property type="project" value="TreeGrafter"/>
</dbReference>
<keyword evidence="3 9" id="KW-1015">Disulfide bond</keyword>
<proteinExistence type="predicted"/>
<evidence type="ECO:0000256" key="9">
    <source>
        <dbReference type="PROSITE-ProRule" id="PRU00323"/>
    </source>
</evidence>
<evidence type="ECO:0000256" key="2">
    <source>
        <dbReference type="ARBA" id="ARBA00022889"/>
    </source>
</evidence>
<keyword evidence="1" id="KW-0378">Hydrolase</keyword>
<evidence type="ECO:0000256" key="6">
    <source>
        <dbReference type="ARBA" id="ARBA00077610"/>
    </source>
</evidence>
<dbReference type="Pfam" id="PF00193">
    <property type="entry name" value="Xlink"/>
    <property type="match status" value="1"/>
</dbReference>
<name>A0A8C4PXM7_EPTBU</name>
<dbReference type="AlphaFoldDB" id="A0A8C4PXM7"/>
<dbReference type="PRINTS" id="PR01265">
    <property type="entry name" value="LINKMODULE"/>
</dbReference>
<feature type="disulfide bond" evidence="9">
    <location>
        <begin position="88"/>
        <end position="109"/>
    </location>
</feature>
<dbReference type="FunFam" id="2.60.120.290:FF:000005">
    <property type="entry name" value="Procollagen C-endopeptidase enhancer 1"/>
    <property type="match status" value="1"/>
</dbReference>
<dbReference type="Proteomes" id="UP000694388">
    <property type="component" value="Unplaced"/>
</dbReference>
<dbReference type="PANTHER" id="PTHR46908">
    <property type="entry name" value="CUBILIN-LIKE PROTEIN"/>
    <property type="match status" value="1"/>
</dbReference>
<dbReference type="GO" id="GO:0005540">
    <property type="term" value="F:hyaluronic acid binding"/>
    <property type="evidence" value="ECO:0007669"/>
    <property type="project" value="InterPro"/>
</dbReference>
<dbReference type="Gene3D" id="2.60.120.290">
    <property type="entry name" value="Spermadhesin, CUB domain"/>
    <property type="match status" value="1"/>
</dbReference>
<organism evidence="13 14">
    <name type="scientific">Eptatretus burgeri</name>
    <name type="common">Inshore hagfish</name>
    <dbReference type="NCBI Taxonomy" id="7764"/>
    <lineage>
        <taxon>Eukaryota</taxon>
        <taxon>Metazoa</taxon>
        <taxon>Chordata</taxon>
        <taxon>Craniata</taxon>
        <taxon>Vertebrata</taxon>
        <taxon>Cyclostomata</taxon>
        <taxon>Myxini</taxon>
        <taxon>Myxiniformes</taxon>
        <taxon>Myxinidae</taxon>
        <taxon>Eptatretinae</taxon>
        <taxon>Eptatretus</taxon>
    </lineage>
</organism>
<comment type="subunit">
    <text evidence="4">Interacts (via Link domain) with inter-alpha-inhibitor (I-alpha-I) component bikunin. Interacts with ITIH2/HC2; this interaction is required for transesterification of the HC to hyaluronan. Interacts (via Link and CUB domains) with ITIH1. Chondroitin sulfate may be required for the stability of the complex. Interacts (via Link domain) with various C-X-C and C-C chemokines including PF4, CXCL8, CXCL11, CXCL12, CCL2, CCL7, CCL19, CCL21, and CCL27; this interaction interferes with chemokine binding to glycosaminoglycans. Interacts (primarily via Link domain) with BMP2; this interaction is inhibited by hyaluronan. Interacts (via both Link and CUB domains) with TNFSF11. Interacts (via CUB domain) with FN1 (via type III repeats 9-14); this interaction enhances fibronectin fibril assembly. TNFAIP6 may act as a bridging molecule between FN1 and THBS1.</text>
</comment>
<dbReference type="GO" id="GO:0050728">
    <property type="term" value="P:negative regulation of inflammatory response"/>
    <property type="evidence" value="ECO:0007669"/>
    <property type="project" value="TreeGrafter"/>
</dbReference>
<feature type="chain" id="PRO_5034284524" description="Tumor necrosis factor-inducible gene 6 protein" evidence="10">
    <location>
        <begin position="24"/>
        <end position="265"/>
    </location>
</feature>
<dbReference type="SMART" id="SM00445">
    <property type="entry name" value="LINK"/>
    <property type="match status" value="1"/>
</dbReference>
<dbReference type="InterPro" id="IPR000538">
    <property type="entry name" value="Link_dom"/>
</dbReference>
<dbReference type="FunFam" id="3.10.100.10:FF:000001">
    <property type="entry name" value="Hyaluronan proteoglycan link protein 1"/>
    <property type="match status" value="1"/>
</dbReference>
<evidence type="ECO:0000256" key="1">
    <source>
        <dbReference type="ARBA" id="ARBA00022801"/>
    </source>
</evidence>
<feature type="disulfide bond" evidence="9">
    <location>
        <begin position="64"/>
        <end position="133"/>
    </location>
</feature>
<dbReference type="SUPFAM" id="SSF49854">
    <property type="entry name" value="Spermadhesin, CUB domain"/>
    <property type="match status" value="1"/>
</dbReference>
<sequence>MAEFGPTLCLMALLVVLPHTTHGWSLTGDVWRNSILLESAAGVYHRESRQGKYNLTFQEAEAVCRYEGGSLATPEQLLQAQQAGLHNCVAGWLAGGIVGYPIVKPSNNCGDGHPGVMTYGVRHNREEKWDVYCYNPTKKQCGGIFTEHVREFTSPDYPGYLDRQICYWHIRVPFGRTIHLTFSDFQLEKDASCLSDYLAIYDSYDDVLGFVGRYCGTELPPDVHSTGNVMTLKFLSDASVSDRGFRATYRAVQHSKNHQELPDLA</sequence>
<dbReference type="OMA" id="IGFHMCA"/>
<evidence type="ECO:0000256" key="4">
    <source>
        <dbReference type="ARBA" id="ARBA00064571"/>
    </source>
</evidence>
<dbReference type="InterPro" id="IPR016187">
    <property type="entry name" value="CTDL_fold"/>
</dbReference>
<dbReference type="SMART" id="SM00042">
    <property type="entry name" value="CUB"/>
    <property type="match status" value="1"/>
</dbReference>
<evidence type="ECO:0000259" key="11">
    <source>
        <dbReference type="PROSITE" id="PS01180"/>
    </source>
</evidence>
<evidence type="ECO:0000256" key="3">
    <source>
        <dbReference type="ARBA" id="ARBA00023157"/>
    </source>
</evidence>
<evidence type="ECO:0000256" key="8">
    <source>
        <dbReference type="PROSITE-ProRule" id="PRU00059"/>
    </source>
</evidence>
<dbReference type="Ensembl" id="ENSEBUT00000004367.1">
    <property type="protein sequence ID" value="ENSEBUP00000003961.1"/>
    <property type="gene ID" value="ENSEBUG00000002829.1"/>
</dbReference>
<evidence type="ECO:0000256" key="10">
    <source>
        <dbReference type="SAM" id="SignalP"/>
    </source>
</evidence>
<dbReference type="InterPro" id="IPR052129">
    <property type="entry name" value="Spermadhesin-Link_domain"/>
</dbReference>
<evidence type="ECO:0000313" key="14">
    <source>
        <dbReference type="Proteomes" id="UP000694388"/>
    </source>
</evidence>
<evidence type="ECO:0000256" key="5">
    <source>
        <dbReference type="ARBA" id="ARBA00069597"/>
    </source>
</evidence>
<dbReference type="PANTHER" id="PTHR46908:SF4">
    <property type="entry name" value="TUMOR NECROSIS FACTOR-INDUCIBLE GENE 6 PROTEIN"/>
    <property type="match status" value="1"/>
</dbReference>
<reference evidence="13" key="1">
    <citation type="submission" date="2025-08" db="UniProtKB">
        <authorList>
            <consortium name="Ensembl"/>
        </authorList>
    </citation>
    <scope>IDENTIFICATION</scope>
</reference>
<feature type="signal peptide" evidence="10">
    <location>
        <begin position="1"/>
        <end position="23"/>
    </location>
</feature>